<reference evidence="8" key="2">
    <citation type="journal article" date="2009" name="Fungal Genet. Biol.">
        <title>The 2008 update of the Aspergillus nidulans genome annotation: a community effort.</title>
        <authorList>
            <person name="Wortman J.R."/>
            <person name="Gilsenan J.M."/>
            <person name="Joardar V."/>
            <person name="Deegan J."/>
            <person name="Clutterbuck J."/>
            <person name="Andersen M.R."/>
            <person name="Archer D."/>
            <person name="Bencina M."/>
            <person name="Braus G."/>
            <person name="Coutinho P."/>
            <person name="von Dohren H."/>
            <person name="Doonan J."/>
            <person name="Driessen A.J."/>
            <person name="Durek P."/>
            <person name="Espeso E."/>
            <person name="Fekete E."/>
            <person name="Flipphi M."/>
            <person name="Estrada C.G."/>
            <person name="Geysens S."/>
            <person name="Goldman G."/>
            <person name="de Groot P.W."/>
            <person name="Hansen K."/>
            <person name="Harris S.D."/>
            <person name="Heinekamp T."/>
            <person name="Helmstaedt K."/>
            <person name="Henrissat B."/>
            <person name="Hofmann G."/>
            <person name="Homan T."/>
            <person name="Horio T."/>
            <person name="Horiuchi H."/>
            <person name="James S."/>
            <person name="Jones M."/>
            <person name="Karaffa L."/>
            <person name="Karanyi Z."/>
            <person name="Kato M."/>
            <person name="Keller N."/>
            <person name="Kelly D.E."/>
            <person name="Kiel J.A."/>
            <person name="Kim J.M."/>
            <person name="van der Klei I.J."/>
            <person name="Klis F.M."/>
            <person name="Kovalchuk A."/>
            <person name="Krasevec N."/>
            <person name="Kubicek C.P."/>
            <person name="Liu B."/>
            <person name="Maccabe A."/>
            <person name="Meyer V."/>
            <person name="Mirabito P."/>
            <person name="Miskei M."/>
            <person name="Mos M."/>
            <person name="Mullins J."/>
            <person name="Nelson D.R."/>
            <person name="Nielsen J."/>
            <person name="Oakley B.R."/>
            <person name="Osmani S.A."/>
            <person name="Pakula T."/>
            <person name="Paszewski A."/>
            <person name="Paulsen I."/>
            <person name="Pilsyk S."/>
            <person name="Pocsi I."/>
            <person name="Punt P.J."/>
            <person name="Ram A.F."/>
            <person name="Ren Q."/>
            <person name="Robellet X."/>
            <person name="Robson G."/>
            <person name="Seiboth B."/>
            <person name="van Solingen P."/>
            <person name="Specht T."/>
            <person name="Sun J."/>
            <person name="Taheri-Talesh N."/>
            <person name="Takeshita N."/>
            <person name="Ussery D."/>
            <person name="vanKuyk P.A."/>
            <person name="Visser H."/>
            <person name="van de Vondervoort P.J."/>
            <person name="de Vries R.P."/>
            <person name="Walton J."/>
            <person name="Xiang X."/>
            <person name="Xiong Y."/>
            <person name="Zeng A.P."/>
            <person name="Brandt B.W."/>
            <person name="Cornell M.J."/>
            <person name="van den Hondel C.A."/>
            <person name="Visser J."/>
            <person name="Oliver S.G."/>
            <person name="Turner G."/>
        </authorList>
    </citation>
    <scope>GENOME REANNOTATION</scope>
    <source>
        <strain evidence="8">FGSC A4 / ATCC 38163 / CBS 112.46 / NRRL 194 / M139</strain>
    </source>
</reference>
<protein>
    <recommendedName>
        <fullName evidence="6">RING-type domain-containing protein</fullName>
    </recommendedName>
</protein>
<dbReference type="GeneID" id="74896149"/>
<dbReference type="PROSITE" id="PS50089">
    <property type="entry name" value="ZF_RING_2"/>
    <property type="match status" value="1"/>
</dbReference>
<feature type="region of interest" description="Disordered" evidence="5">
    <location>
        <begin position="1"/>
        <end position="66"/>
    </location>
</feature>
<keyword evidence="8" id="KW-1185">Reference proteome</keyword>
<evidence type="ECO:0000256" key="2">
    <source>
        <dbReference type="ARBA" id="ARBA00022771"/>
    </source>
</evidence>
<dbReference type="Proteomes" id="UP000000560">
    <property type="component" value="Chromosome VIII"/>
</dbReference>
<dbReference type="HOGENOM" id="CLU_110312_0_0_1"/>
<dbReference type="OrthoDB" id="6270329at2759"/>
<proteinExistence type="predicted"/>
<keyword evidence="1" id="KW-0479">Metal-binding</keyword>
<evidence type="ECO:0000313" key="8">
    <source>
        <dbReference type="Proteomes" id="UP000000560"/>
    </source>
</evidence>
<dbReference type="OMA" id="HKCIIDT"/>
<organism evidence="7 8">
    <name type="scientific">Emericella nidulans (strain FGSC A4 / ATCC 38163 / CBS 112.46 / NRRL 194 / M139)</name>
    <name type="common">Aspergillus nidulans</name>
    <dbReference type="NCBI Taxonomy" id="227321"/>
    <lineage>
        <taxon>Eukaryota</taxon>
        <taxon>Fungi</taxon>
        <taxon>Dikarya</taxon>
        <taxon>Ascomycota</taxon>
        <taxon>Pezizomycotina</taxon>
        <taxon>Eurotiomycetes</taxon>
        <taxon>Eurotiomycetidae</taxon>
        <taxon>Eurotiales</taxon>
        <taxon>Aspergillaceae</taxon>
        <taxon>Aspergillus</taxon>
        <taxon>Aspergillus subgen. Nidulantes</taxon>
    </lineage>
</organism>
<feature type="compositionally biased region" description="Polar residues" evidence="5">
    <location>
        <begin position="42"/>
        <end position="54"/>
    </location>
</feature>
<evidence type="ECO:0000256" key="3">
    <source>
        <dbReference type="ARBA" id="ARBA00022833"/>
    </source>
</evidence>
<dbReference type="PROSITE" id="PS00518">
    <property type="entry name" value="ZF_RING_1"/>
    <property type="match status" value="1"/>
</dbReference>
<dbReference type="KEGG" id="ani:ANIA_10006"/>
<dbReference type="eggNOG" id="KOG0320">
    <property type="taxonomic scope" value="Eukaryota"/>
</dbReference>
<dbReference type="AlphaFoldDB" id="C8VRE2"/>
<dbReference type="SMART" id="SM00184">
    <property type="entry name" value="RING"/>
    <property type="match status" value="1"/>
</dbReference>
<dbReference type="PANTHER" id="PTHR23041:SF78">
    <property type="entry name" value="E3 UBIQUITIN-PROTEIN LIGASE RNF4"/>
    <property type="match status" value="1"/>
</dbReference>
<dbReference type="InterPro" id="IPR018957">
    <property type="entry name" value="Znf_C3HC4_RING-type"/>
</dbReference>
<sequence>MERAASRRISAVELPSSSPPRRRRSSTTQAGPSRLHKRRRLTNQTISSSSSQPDNEPVEPIDLTEVDGNSSLAKVLAKQREDAVAAQQSNDGGNARSRLTAYTCPVCMETPKDATATICGHLFCHKCIMEWLATTEEQRADRAGKAPRGLCPQCRQPLSGVDAIGSKRNLVPLQIKLFTKKRTNLAEQRATS</sequence>
<evidence type="ECO:0000313" key="7">
    <source>
        <dbReference type="EMBL" id="CBF90320.1"/>
    </source>
</evidence>
<dbReference type="VEuPathDB" id="FungiDB:AN10006"/>
<keyword evidence="3" id="KW-0862">Zinc</keyword>
<dbReference type="GO" id="GO:0016567">
    <property type="term" value="P:protein ubiquitination"/>
    <property type="evidence" value="ECO:0007669"/>
    <property type="project" value="UniProtKB-UniPathway"/>
</dbReference>
<dbReference type="SUPFAM" id="SSF57850">
    <property type="entry name" value="RING/U-box"/>
    <property type="match status" value="1"/>
</dbReference>
<dbReference type="UniPathway" id="UPA00143"/>
<evidence type="ECO:0000259" key="6">
    <source>
        <dbReference type="PROSITE" id="PS50089"/>
    </source>
</evidence>
<evidence type="ECO:0000256" key="4">
    <source>
        <dbReference type="PROSITE-ProRule" id="PRU00175"/>
    </source>
</evidence>
<gene>
    <name evidence="7" type="ORF">ANIA_10006</name>
</gene>
<name>C8VRE2_EMENI</name>
<dbReference type="RefSeq" id="XP_050469355.1">
    <property type="nucleotide sequence ID" value="XM_050611091.1"/>
</dbReference>
<evidence type="ECO:0000256" key="5">
    <source>
        <dbReference type="SAM" id="MobiDB-lite"/>
    </source>
</evidence>
<dbReference type="InterPro" id="IPR017907">
    <property type="entry name" value="Znf_RING_CS"/>
</dbReference>
<reference evidence="8" key="1">
    <citation type="journal article" date="2005" name="Nature">
        <title>Sequencing of Aspergillus nidulans and comparative analysis with A. fumigatus and A. oryzae.</title>
        <authorList>
            <person name="Galagan J.E."/>
            <person name="Calvo S.E."/>
            <person name="Cuomo C."/>
            <person name="Ma L.J."/>
            <person name="Wortman J.R."/>
            <person name="Batzoglou S."/>
            <person name="Lee S.I."/>
            <person name="Basturkmen M."/>
            <person name="Spevak C.C."/>
            <person name="Clutterbuck J."/>
            <person name="Kapitonov V."/>
            <person name="Jurka J."/>
            <person name="Scazzocchio C."/>
            <person name="Farman M."/>
            <person name="Butler J."/>
            <person name="Purcell S."/>
            <person name="Harris S."/>
            <person name="Braus G.H."/>
            <person name="Draht O."/>
            <person name="Busch S."/>
            <person name="D'Enfert C."/>
            <person name="Bouchier C."/>
            <person name="Goldman G.H."/>
            <person name="Bell-Pedersen D."/>
            <person name="Griffiths-Jones S."/>
            <person name="Doonan J.H."/>
            <person name="Yu J."/>
            <person name="Vienken K."/>
            <person name="Pain A."/>
            <person name="Freitag M."/>
            <person name="Selker E.U."/>
            <person name="Archer D.B."/>
            <person name="Penalva M.A."/>
            <person name="Oakley B.R."/>
            <person name="Momany M."/>
            <person name="Tanaka T."/>
            <person name="Kumagai T."/>
            <person name="Asai K."/>
            <person name="Machida M."/>
            <person name="Nierman W.C."/>
            <person name="Denning D.W."/>
            <person name="Caddick M."/>
            <person name="Hynes M."/>
            <person name="Paoletti M."/>
            <person name="Fischer R."/>
            <person name="Miller B."/>
            <person name="Dyer P."/>
            <person name="Sachs M.S."/>
            <person name="Osmani S.A."/>
            <person name="Birren B.W."/>
        </authorList>
    </citation>
    <scope>NUCLEOTIDE SEQUENCE [LARGE SCALE GENOMIC DNA]</scope>
    <source>
        <strain evidence="8">FGSC A4 / ATCC 38163 / CBS 112.46 / NRRL 194 / M139</strain>
    </source>
</reference>
<dbReference type="EMBL" id="BN001308">
    <property type="protein sequence ID" value="CBF90320.1"/>
    <property type="molecule type" value="Genomic_DNA"/>
</dbReference>
<dbReference type="GO" id="GO:0008270">
    <property type="term" value="F:zinc ion binding"/>
    <property type="evidence" value="ECO:0007669"/>
    <property type="project" value="UniProtKB-KW"/>
</dbReference>
<feature type="compositionally biased region" description="Acidic residues" evidence="5">
    <location>
        <begin position="56"/>
        <end position="65"/>
    </location>
</feature>
<dbReference type="InterPro" id="IPR013083">
    <property type="entry name" value="Znf_RING/FYVE/PHD"/>
</dbReference>
<dbReference type="STRING" id="227321.C8VRE2"/>
<accession>C8VRE2</accession>
<dbReference type="InParanoid" id="C8VRE2"/>
<dbReference type="Pfam" id="PF00097">
    <property type="entry name" value="zf-C3HC4"/>
    <property type="match status" value="1"/>
</dbReference>
<keyword evidence="2 4" id="KW-0863">Zinc-finger</keyword>
<evidence type="ECO:0000256" key="1">
    <source>
        <dbReference type="ARBA" id="ARBA00022723"/>
    </source>
</evidence>
<dbReference type="InterPro" id="IPR047134">
    <property type="entry name" value="RNF4"/>
</dbReference>
<dbReference type="InterPro" id="IPR001841">
    <property type="entry name" value="Znf_RING"/>
</dbReference>
<dbReference type="PANTHER" id="PTHR23041">
    <property type="entry name" value="RING FINGER DOMAIN-CONTAINING"/>
    <property type="match status" value="1"/>
</dbReference>
<feature type="domain" description="RING-type" evidence="6">
    <location>
        <begin position="104"/>
        <end position="155"/>
    </location>
</feature>
<dbReference type="Gene3D" id="3.30.40.10">
    <property type="entry name" value="Zinc/RING finger domain, C3HC4 (zinc finger)"/>
    <property type="match status" value="1"/>
</dbReference>